<protein>
    <submittedName>
        <fullName evidence="2">Uncharacterized protein</fullName>
    </submittedName>
</protein>
<dbReference type="Proteomes" id="UP001153269">
    <property type="component" value="Unassembled WGS sequence"/>
</dbReference>
<accession>A0A9N7YDQ5</accession>
<reference evidence="2" key="1">
    <citation type="submission" date="2020-03" db="EMBL/GenBank/DDBJ databases">
        <authorList>
            <person name="Weist P."/>
        </authorList>
    </citation>
    <scope>NUCLEOTIDE SEQUENCE</scope>
</reference>
<keyword evidence="3" id="KW-1185">Reference proteome</keyword>
<evidence type="ECO:0000313" key="3">
    <source>
        <dbReference type="Proteomes" id="UP001153269"/>
    </source>
</evidence>
<gene>
    <name evidence="2" type="ORF">PLEPLA_LOCUS15667</name>
</gene>
<organism evidence="2 3">
    <name type="scientific">Pleuronectes platessa</name>
    <name type="common">European plaice</name>
    <dbReference type="NCBI Taxonomy" id="8262"/>
    <lineage>
        <taxon>Eukaryota</taxon>
        <taxon>Metazoa</taxon>
        <taxon>Chordata</taxon>
        <taxon>Craniata</taxon>
        <taxon>Vertebrata</taxon>
        <taxon>Euteleostomi</taxon>
        <taxon>Actinopterygii</taxon>
        <taxon>Neopterygii</taxon>
        <taxon>Teleostei</taxon>
        <taxon>Neoteleostei</taxon>
        <taxon>Acanthomorphata</taxon>
        <taxon>Carangaria</taxon>
        <taxon>Pleuronectiformes</taxon>
        <taxon>Pleuronectoidei</taxon>
        <taxon>Pleuronectidae</taxon>
        <taxon>Pleuronectes</taxon>
    </lineage>
</organism>
<sequence>MQTCSVRVTDLFLLSVFTFCNKERFLCLITPPGPTHPSLCLWSSQVWYLSGWVCYLQLEKSKEQQEIEGREVTEEETEEWTALQEAARSYLTNAKKLYSKLRCDDQPILEHVEKLLGELGGEMEAEEEDPALDEDYEPSSDEEVDNPDAPMEY</sequence>
<feature type="compositionally biased region" description="Acidic residues" evidence="1">
    <location>
        <begin position="121"/>
        <end position="146"/>
    </location>
</feature>
<dbReference type="EMBL" id="CADEAL010000990">
    <property type="protein sequence ID" value="CAB1427725.1"/>
    <property type="molecule type" value="Genomic_DNA"/>
</dbReference>
<name>A0A9N7YDQ5_PLEPL</name>
<dbReference type="AlphaFoldDB" id="A0A9N7YDQ5"/>
<evidence type="ECO:0000313" key="2">
    <source>
        <dbReference type="EMBL" id="CAB1427725.1"/>
    </source>
</evidence>
<comment type="caution">
    <text evidence="2">The sequence shown here is derived from an EMBL/GenBank/DDBJ whole genome shotgun (WGS) entry which is preliminary data.</text>
</comment>
<proteinExistence type="predicted"/>
<feature type="region of interest" description="Disordered" evidence="1">
    <location>
        <begin position="119"/>
        <end position="153"/>
    </location>
</feature>
<evidence type="ECO:0000256" key="1">
    <source>
        <dbReference type="SAM" id="MobiDB-lite"/>
    </source>
</evidence>